<proteinExistence type="predicted"/>
<sequence length="75" mass="8635">MKSKLIDKRDVLADCDGCVGCVSILWTTSDVNQLFVFDSAFERLIIKDCCLSFFVCVFTVVKMWFDPNCLRIESR</sequence>
<organism evidence="1">
    <name type="scientific">Daphnia magna</name>
    <dbReference type="NCBI Taxonomy" id="35525"/>
    <lineage>
        <taxon>Eukaryota</taxon>
        <taxon>Metazoa</taxon>
        <taxon>Ecdysozoa</taxon>
        <taxon>Arthropoda</taxon>
        <taxon>Crustacea</taxon>
        <taxon>Branchiopoda</taxon>
        <taxon>Diplostraca</taxon>
        <taxon>Cladocera</taxon>
        <taxon>Anomopoda</taxon>
        <taxon>Daphniidae</taxon>
        <taxon>Daphnia</taxon>
    </lineage>
</organism>
<accession>A0A0P6H9Q9</accession>
<evidence type="ECO:0000313" key="1">
    <source>
        <dbReference type="EMBL" id="JAN71244.1"/>
    </source>
</evidence>
<protein>
    <submittedName>
        <fullName evidence="1">Uncharacterized protein</fullName>
    </submittedName>
</protein>
<name>A0A0P6H9Q9_9CRUS</name>
<dbReference type="EMBL" id="GDIQ01023493">
    <property type="protein sequence ID" value="JAN71244.1"/>
    <property type="molecule type" value="Transcribed_RNA"/>
</dbReference>
<dbReference type="AlphaFoldDB" id="A0A0P6H9Q9"/>
<reference evidence="1" key="1">
    <citation type="submission" date="2015-10" db="EMBL/GenBank/DDBJ databases">
        <title>EvidentialGene: Evidence-directed Construction of Complete mRNA Transcriptomes without Genomes.</title>
        <authorList>
            <person name="Gilbert D.G."/>
        </authorList>
    </citation>
    <scope>NUCLEOTIDE SEQUENCE</scope>
</reference>